<dbReference type="PRINTS" id="PR00455">
    <property type="entry name" value="HTHTETR"/>
</dbReference>
<organism evidence="7 8">
    <name type="scientific">Actinomycetospora atypica</name>
    <dbReference type="NCBI Taxonomy" id="1290095"/>
    <lineage>
        <taxon>Bacteria</taxon>
        <taxon>Bacillati</taxon>
        <taxon>Actinomycetota</taxon>
        <taxon>Actinomycetes</taxon>
        <taxon>Pseudonocardiales</taxon>
        <taxon>Pseudonocardiaceae</taxon>
        <taxon>Actinomycetospora</taxon>
    </lineage>
</organism>
<dbReference type="PROSITE" id="PS50977">
    <property type="entry name" value="HTH_TETR_2"/>
    <property type="match status" value="1"/>
</dbReference>
<accession>A0ABV9YK95</accession>
<dbReference type="PANTHER" id="PTHR30055">
    <property type="entry name" value="HTH-TYPE TRANSCRIPTIONAL REGULATOR RUTR"/>
    <property type="match status" value="1"/>
</dbReference>
<dbReference type="RefSeq" id="WP_378036631.1">
    <property type="nucleotide sequence ID" value="NZ_JBHSIV010000012.1"/>
</dbReference>
<dbReference type="InterPro" id="IPR009057">
    <property type="entry name" value="Homeodomain-like_sf"/>
</dbReference>
<dbReference type="Gene3D" id="1.10.357.10">
    <property type="entry name" value="Tetracycline Repressor, domain 2"/>
    <property type="match status" value="1"/>
</dbReference>
<dbReference type="PANTHER" id="PTHR30055:SF234">
    <property type="entry name" value="HTH-TYPE TRANSCRIPTIONAL REGULATOR BETI"/>
    <property type="match status" value="1"/>
</dbReference>
<evidence type="ECO:0000313" key="7">
    <source>
        <dbReference type="EMBL" id="MFC5063285.1"/>
    </source>
</evidence>
<keyword evidence="3" id="KW-0804">Transcription</keyword>
<dbReference type="EMBL" id="JBHSIV010000012">
    <property type="protein sequence ID" value="MFC5063285.1"/>
    <property type="molecule type" value="Genomic_DNA"/>
</dbReference>
<evidence type="ECO:0000256" key="2">
    <source>
        <dbReference type="ARBA" id="ARBA00023125"/>
    </source>
</evidence>
<sequence>MTTSSSGAAPSPGSSSAALRVPPAPEVRRRLDPDARRTEILDAALRVYAVRPYAEVSTTDLAREAGVARGLLNHYFETKRGLYLEALRVLLTIPEEAAAELPGDTREDRAAAAVEWFLDTVETRRGLWLSVGLGLSGDAEIDAVVEEADETAVDRVLTALGDDPEDEGRRARLRAFFGMVRAASREWLVRGSLDRPAVRTILTTTLFHLLPEEP</sequence>
<feature type="domain" description="HTH tetR-type" evidence="6">
    <location>
        <begin position="34"/>
        <end position="94"/>
    </location>
</feature>
<feature type="region of interest" description="Disordered" evidence="5">
    <location>
        <begin position="1"/>
        <end position="33"/>
    </location>
</feature>
<gene>
    <name evidence="7" type="ORF">ACFPBZ_13780</name>
</gene>
<feature type="DNA-binding region" description="H-T-H motif" evidence="4">
    <location>
        <begin position="57"/>
        <end position="76"/>
    </location>
</feature>
<dbReference type="SUPFAM" id="SSF46689">
    <property type="entry name" value="Homeodomain-like"/>
    <property type="match status" value="1"/>
</dbReference>
<comment type="caution">
    <text evidence="7">The sequence shown here is derived from an EMBL/GenBank/DDBJ whole genome shotgun (WGS) entry which is preliminary data.</text>
</comment>
<name>A0ABV9YK95_9PSEU</name>
<keyword evidence="1" id="KW-0805">Transcription regulation</keyword>
<evidence type="ECO:0000256" key="5">
    <source>
        <dbReference type="SAM" id="MobiDB-lite"/>
    </source>
</evidence>
<dbReference type="Pfam" id="PF00440">
    <property type="entry name" value="TetR_N"/>
    <property type="match status" value="1"/>
</dbReference>
<reference evidence="8" key="1">
    <citation type="journal article" date="2019" name="Int. J. Syst. Evol. Microbiol.">
        <title>The Global Catalogue of Microorganisms (GCM) 10K type strain sequencing project: providing services to taxonomists for standard genome sequencing and annotation.</title>
        <authorList>
            <consortium name="The Broad Institute Genomics Platform"/>
            <consortium name="The Broad Institute Genome Sequencing Center for Infectious Disease"/>
            <person name="Wu L."/>
            <person name="Ma J."/>
        </authorList>
    </citation>
    <scope>NUCLEOTIDE SEQUENCE [LARGE SCALE GENOMIC DNA]</scope>
    <source>
        <strain evidence="8">CGMCC 4.7093</strain>
    </source>
</reference>
<dbReference type="InterPro" id="IPR050109">
    <property type="entry name" value="HTH-type_TetR-like_transc_reg"/>
</dbReference>
<keyword evidence="8" id="KW-1185">Reference proteome</keyword>
<evidence type="ECO:0000256" key="1">
    <source>
        <dbReference type="ARBA" id="ARBA00023015"/>
    </source>
</evidence>
<dbReference type="Proteomes" id="UP001595947">
    <property type="component" value="Unassembled WGS sequence"/>
</dbReference>
<keyword evidence="2 4" id="KW-0238">DNA-binding</keyword>
<protein>
    <submittedName>
        <fullName evidence="7">TetR/AcrR family transcriptional regulator</fullName>
    </submittedName>
</protein>
<dbReference type="InterPro" id="IPR001647">
    <property type="entry name" value="HTH_TetR"/>
</dbReference>
<evidence type="ECO:0000256" key="4">
    <source>
        <dbReference type="PROSITE-ProRule" id="PRU00335"/>
    </source>
</evidence>
<evidence type="ECO:0000256" key="3">
    <source>
        <dbReference type="ARBA" id="ARBA00023163"/>
    </source>
</evidence>
<proteinExistence type="predicted"/>
<evidence type="ECO:0000259" key="6">
    <source>
        <dbReference type="PROSITE" id="PS50977"/>
    </source>
</evidence>
<evidence type="ECO:0000313" key="8">
    <source>
        <dbReference type="Proteomes" id="UP001595947"/>
    </source>
</evidence>
<feature type="compositionally biased region" description="Low complexity" evidence="5">
    <location>
        <begin position="1"/>
        <end position="18"/>
    </location>
</feature>